<dbReference type="PROSITE" id="PS51918">
    <property type="entry name" value="RADICAL_SAM"/>
    <property type="match status" value="1"/>
</dbReference>
<keyword evidence="15" id="KW-1185">Reference proteome</keyword>
<feature type="compositionally biased region" description="Polar residues" evidence="12">
    <location>
        <begin position="85"/>
        <end position="94"/>
    </location>
</feature>
<evidence type="ECO:0000256" key="9">
    <source>
        <dbReference type="ARBA" id="ARBA00022723"/>
    </source>
</evidence>
<dbReference type="SFLD" id="SFLDS00029">
    <property type="entry name" value="Radical_SAM"/>
    <property type="match status" value="1"/>
</dbReference>
<evidence type="ECO:0000313" key="14">
    <source>
        <dbReference type="EMBL" id="GLC59611.1"/>
    </source>
</evidence>
<dbReference type="GO" id="GO:0046872">
    <property type="term" value="F:metal ion binding"/>
    <property type="evidence" value="ECO:0007669"/>
    <property type="project" value="UniProtKB-KW"/>
</dbReference>
<sequence length="677" mass="71289">MMLCGGSSALGSASPSFSPAATPRLASVRVCNLVASGCGHRALHQSTPSSWTPAPRSSSSPAYAGPRAVSARTAAAPTPHHPAAQSNGPQSRRLSSSSAATSSAASAEQADRAGRGKTSSFGGRGGGARGGGGFERDGGRRRAAGDDQEDGAPTTASASSRPSASSSPSSSGFRSYGRGGGPEGRPRTGGGQRGAVNGRQREEGPADDRRGRPPPQGQQDWRERRGPGSGSRDGSSRNAAGTAGAGAAAAAAAVAAVQPPSALSGPSPPPQQQVGERVVLPEGVYPTFVPRNPGIQDGQWNARDEGMVRRALQDAAEVVAPRDKSERGLVILGSELDELEALAERHGQPRFRAKQLLEGVLKGARSVNEIQTIPKEWRAQLLSEGVRSGRSLLHHSVGDEDGTKKFLLQLHDGRIVETVGIPTENRLTVCVSSQVGCPMRCTFCATGKGGFARNLTPAEILDQVLTVQEQFGRRVSNVVFMGMGEPLLNLPAVVRAYQGLNRQIGIGGAFITVSTVGVPNAIRRLAASSLKATLAVSLHAPNQPLRESIIPSAKAYPLDALMEDCVEYFRISGRRVTFEYTLLSGVNDEVAHAHELTALLRRYDMMSHVNVIPWNPVDESTFARPSRNRVFAFKRAVEAAGLTCTVRETRGLEAAAACGQLRNRFQKQPLPSFEEPL</sequence>
<keyword evidence="11" id="KW-0411">Iron-sulfur</keyword>
<evidence type="ECO:0000256" key="11">
    <source>
        <dbReference type="ARBA" id="ARBA00023014"/>
    </source>
</evidence>
<dbReference type="SFLD" id="SFLDF00275">
    <property type="entry name" value="adenosine_C2_methyltransferase"/>
    <property type="match status" value="1"/>
</dbReference>
<feature type="compositionally biased region" description="Basic and acidic residues" evidence="12">
    <location>
        <begin position="199"/>
        <end position="211"/>
    </location>
</feature>
<dbReference type="HAMAP" id="MF_01849">
    <property type="entry name" value="RNA_methyltr_RlmN"/>
    <property type="match status" value="1"/>
</dbReference>
<feature type="compositionally biased region" description="Gly residues" evidence="12">
    <location>
        <begin position="177"/>
        <end position="193"/>
    </location>
</feature>
<dbReference type="Gene3D" id="3.20.20.70">
    <property type="entry name" value="Aldolase class I"/>
    <property type="match status" value="1"/>
</dbReference>
<organism evidence="14 15">
    <name type="scientific">Pleodorina starrii</name>
    <dbReference type="NCBI Taxonomy" id="330485"/>
    <lineage>
        <taxon>Eukaryota</taxon>
        <taxon>Viridiplantae</taxon>
        <taxon>Chlorophyta</taxon>
        <taxon>core chlorophytes</taxon>
        <taxon>Chlorophyceae</taxon>
        <taxon>CS clade</taxon>
        <taxon>Chlamydomonadales</taxon>
        <taxon>Volvocaceae</taxon>
        <taxon>Pleodorina</taxon>
    </lineage>
</organism>
<keyword evidence="10" id="KW-0408">Iron</keyword>
<dbReference type="InterPro" id="IPR007197">
    <property type="entry name" value="rSAM"/>
</dbReference>
<dbReference type="Gene3D" id="1.10.150.530">
    <property type="match status" value="1"/>
</dbReference>
<dbReference type="InterPro" id="IPR058240">
    <property type="entry name" value="rSAM_sf"/>
</dbReference>
<evidence type="ECO:0000259" key="13">
    <source>
        <dbReference type="PROSITE" id="PS51918"/>
    </source>
</evidence>
<feature type="domain" description="Radical SAM core" evidence="13">
    <location>
        <begin position="423"/>
        <end position="653"/>
    </location>
</feature>
<dbReference type="PANTHER" id="PTHR30544">
    <property type="entry name" value="23S RRNA METHYLTRANSFERASE"/>
    <property type="match status" value="1"/>
</dbReference>
<dbReference type="GO" id="GO:0070475">
    <property type="term" value="P:rRNA base methylation"/>
    <property type="evidence" value="ECO:0007669"/>
    <property type="project" value="InterPro"/>
</dbReference>
<evidence type="ECO:0000256" key="5">
    <source>
        <dbReference type="ARBA" id="ARBA00022552"/>
    </source>
</evidence>
<dbReference type="AlphaFoldDB" id="A0A9W6F8I6"/>
<feature type="compositionally biased region" description="Low complexity" evidence="12">
    <location>
        <begin position="151"/>
        <end position="176"/>
    </location>
</feature>
<evidence type="ECO:0000256" key="1">
    <source>
        <dbReference type="ARBA" id="ARBA00001966"/>
    </source>
</evidence>
<dbReference type="Proteomes" id="UP001165080">
    <property type="component" value="Unassembled WGS sequence"/>
</dbReference>
<keyword evidence="7" id="KW-0808">Transferase</keyword>
<dbReference type="InterPro" id="IPR027492">
    <property type="entry name" value="RNA_MTrfase_RlmN"/>
</dbReference>
<evidence type="ECO:0000256" key="4">
    <source>
        <dbReference type="ARBA" id="ARBA00022490"/>
    </source>
</evidence>
<dbReference type="GO" id="GO:0008173">
    <property type="term" value="F:RNA methyltransferase activity"/>
    <property type="evidence" value="ECO:0007669"/>
    <property type="project" value="InterPro"/>
</dbReference>
<dbReference type="PANTHER" id="PTHR30544:SF5">
    <property type="entry name" value="RADICAL SAM CORE DOMAIN-CONTAINING PROTEIN"/>
    <property type="match status" value="1"/>
</dbReference>
<dbReference type="GO" id="GO:0051539">
    <property type="term" value="F:4 iron, 4 sulfur cluster binding"/>
    <property type="evidence" value="ECO:0007669"/>
    <property type="project" value="UniProtKB-KW"/>
</dbReference>
<dbReference type="FunFam" id="3.20.20.70:FF:000014">
    <property type="entry name" value="Probable dual-specificity RNA methyltransferase RlmN"/>
    <property type="match status" value="1"/>
</dbReference>
<gene>
    <name evidence="14" type="primary">PLEST008336</name>
    <name evidence="14" type="ORF">PLESTB_001505900</name>
</gene>
<dbReference type="SFLD" id="SFLDG01062">
    <property type="entry name" value="methyltransferase_(Class_A)"/>
    <property type="match status" value="1"/>
</dbReference>
<feature type="region of interest" description="Disordered" evidence="12">
    <location>
        <begin position="42"/>
        <end position="252"/>
    </location>
</feature>
<protein>
    <recommendedName>
        <fullName evidence="13">Radical SAM core domain-containing protein</fullName>
    </recommendedName>
</protein>
<reference evidence="14 15" key="1">
    <citation type="journal article" date="2023" name="Commun. Biol.">
        <title>Reorganization of the ancestral sex-determining regions during the evolution of trioecy in Pleodorina starrii.</title>
        <authorList>
            <person name="Takahashi K."/>
            <person name="Suzuki S."/>
            <person name="Kawai-Toyooka H."/>
            <person name="Yamamoto K."/>
            <person name="Hamaji T."/>
            <person name="Ootsuki R."/>
            <person name="Yamaguchi H."/>
            <person name="Kawachi M."/>
            <person name="Higashiyama T."/>
            <person name="Nozaki H."/>
        </authorList>
    </citation>
    <scope>NUCLEOTIDE SEQUENCE [LARGE SCALE GENOMIC DNA]</scope>
    <source>
        <strain evidence="14 15">NIES-4479</strain>
    </source>
</reference>
<evidence type="ECO:0000313" key="15">
    <source>
        <dbReference type="Proteomes" id="UP001165080"/>
    </source>
</evidence>
<feature type="compositionally biased region" description="Gly residues" evidence="12">
    <location>
        <begin position="122"/>
        <end position="133"/>
    </location>
</feature>
<evidence type="ECO:0000256" key="2">
    <source>
        <dbReference type="ARBA" id="ARBA00004496"/>
    </source>
</evidence>
<keyword evidence="8" id="KW-0949">S-adenosyl-L-methionine</keyword>
<comment type="subcellular location">
    <subcellularLocation>
        <location evidence="2">Cytoplasm</location>
    </subcellularLocation>
</comment>
<dbReference type="EMBL" id="BRXU01000028">
    <property type="protein sequence ID" value="GLC59611.1"/>
    <property type="molecule type" value="Genomic_DNA"/>
</dbReference>
<comment type="caution">
    <text evidence="14">The sequence shown here is derived from an EMBL/GenBank/DDBJ whole genome shotgun (WGS) entry which is preliminary data.</text>
</comment>
<feature type="compositionally biased region" description="Basic and acidic residues" evidence="12">
    <location>
        <begin position="134"/>
        <end position="145"/>
    </location>
</feature>
<evidence type="ECO:0000256" key="12">
    <source>
        <dbReference type="SAM" id="MobiDB-lite"/>
    </source>
</evidence>
<dbReference type="InterPro" id="IPR040072">
    <property type="entry name" value="Methyltransferase_A"/>
</dbReference>
<dbReference type="GO" id="GO:0005737">
    <property type="term" value="C:cytoplasm"/>
    <property type="evidence" value="ECO:0007669"/>
    <property type="project" value="UniProtKB-SubCell"/>
</dbReference>
<dbReference type="SUPFAM" id="SSF102114">
    <property type="entry name" value="Radical SAM enzymes"/>
    <property type="match status" value="1"/>
</dbReference>
<dbReference type="GO" id="GO:0030488">
    <property type="term" value="P:tRNA methylation"/>
    <property type="evidence" value="ECO:0007669"/>
    <property type="project" value="InterPro"/>
</dbReference>
<keyword evidence="5" id="KW-0698">rRNA processing</keyword>
<keyword evidence="9" id="KW-0479">Metal-binding</keyword>
<dbReference type="NCBIfam" id="TIGR00048">
    <property type="entry name" value="rRNA_mod_RlmN"/>
    <property type="match status" value="1"/>
</dbReference>
<name>A0A9W6F8I6_9CHLO</name>
<accession>A0A9W6F8I6</accession>
<feature type="compositionally biased region" description="Low complexity" evidence="12">
    <location>
        <begin position="46"/>
        <end position="84"/>
    </location>
</feature>
<keyword evidence="3" id="KW-0004">4Fe-4S</keyword>
<proteinExistence type="inferred from homology"/>
<dbReference type="InterPro" id="IPR013785">
    <property type="entry name" value="Aldolase_TIM"/>
</dbReference>
<evidence type="ECO:0000256" key="8">
    <source>
        <dbReference type="ARBA" id="ARBA00022691"/>
    </source>
</evidence>
<dbReference type="InterPro" id="IPR004383">
    <property type="entry name" value="rRNA_lsu_MTrfase_RlmN/Cfr"/>
</dbReference>
<feature type="compositionally biased region" description="Low complexity" evidence="12">
    <location>
        <begin position="95"/>
        <end position="107"/>
    </location>
</feature>
<dbReference type="Pfam" id="PF04055">
    <property type="entry name" value="Radical_SAM"/>
    <property type="match status" value="1"/>
</dbReference>
<comment type="cofactor">
    <cofactor evidence="1">
        <name>[4Fe-4S] cluster</name>
        <dbReference type="ChEBI" id="CHEBI:49883"/>
    </cofactor>
</comment>
<keyword evidence="4" id="KW-0963">Cytoplasm</keyword>
<feature type="compositionally biased region" description="Low complexity" evidence="12">
    <location>
        <begin position="230"/>
        <end position="252"/>
    </location>
</feature>
<evidence type="ECO:0000256" key="10">
    <source>
        <dbReference type="ARBA" id="ARBA00023004"/>
    </source>
</evidence>
<evidence type="ECO:0000256" key="7">
    <source>
        <dbReference type="ARBA" id="ARBA00022679"/>
    </source>
</evidence>
<keyword evidence="6" id="KW-0489">Methyltransferase</keyword>
<dbReference type="CDD" id="cd01335">
    <property type="entry name" value="Radical_SAM"/>
    <property type="match status" value="1"/>
</dbReference>
<evidence type="ECO:0000256" key="3">
    <source>
        <dbReference type="ARBA" id="ARBA00022485"/>
    </source>
</evidence>
<evidence type="ECO:0000256" key="6">
    <source>
        <dbReference type="ARBA" id="ARBA00022603"/>
    </source>
</evidence>